<keyword evidence="1" id="KW-0479">Metal-binding</keyword>
<protein>
    <submittedName>
        <fullName evidence="4">Sugar isomerase</fullName>
    </submittedName>
</protein>
<gene>
    <name evidence="4" type="ORF">GJU39_05320</name>
</gene>
<dbReference type="PANTHER" id="PTHR30268">
    <property type="entry name" value="L-RHAMNOSE ISOMERASE"/>
    <property type="match status" value="1"/>
</dbReference>
<evidence type="ECO:0000256" key="2">
    <source>
        <dbReference type="ARBA" id="ARBA00023211"/>
    </source>
</evidence>
<proteinExistence type="predicted"/>
<keyword evidence="3 4" id="KW-0413">Isomerase</keyword>
<evidence type="ECO:0000313" key="4">
    <source>
        <dbReference type="EMBL" id="MRX75505.1"/>
    </source>
</evidence>
<dbReference type="GO" id="GO:0046872">
    <property type="term" value="F:metal ion binding"/>
    <property type="evidence" value="ECO:0007669"/>
    <property type="project" value="UniProtKB-KW"/>
</dbReference>
<dbReference type="Proteomes" id="UP000487757">
    <property type="component" value="Unassembled WGS sequence"/>
</dbReference>
<dbReference type="InterPro" id="IPR036237">
    <property type="entry name" value="Xyl_isomerase-like_sf"/>
</dbReference>
<comment type="caution">
    <text evidence="4">The sequence shown here is derived from an EMBL/GenBank/DDBJ whole genome shotgun (WGS) entry which is preliminary data.</text>
</comment>
<dbReference type="EMBL" id="WKKH01000006">
    <property type="protein sequence ID" value="MRX75505.1"/>
    <property type="molecule type" value="Genomic_DNA"/>
</dbReference>
<dbReference type="RefSeq" id="WP_154279663.1">
    <property type="nucleotide sequence ID" value="NZ_JBHUJQ010000001.1"/>
</dbReference>
<dbReference type="Gene3D" id="3.20.20.150">
    <property type="entry name" value="Divalent-metal-dependent TIM barrel enzymes"/>
    <property type="match status" value="1"/>
</dbReference>
<dbReference type="SUPFAM" id="SSF51658">
    <property type="entry name" value="Xylose isomerase-like"/>
    <property type="match status" value="1"/>
</dbReference>
<dbReference type="OrthoDB" id="5174871at2"/>
<reference evidence="4 5" key="1">
    <citation type="submission" date="2019-11" db="EMBL/GenBank/DDBJ databases">
        <title>Pedobacter petrophilus genome.</title>
        <authorList>
            <person name="Feldbauer M.J."/>
            <person name="Newman J.D."/>
        </authorList>
    </citation>
    <scope>NUCLEOTIDE SEQUENCE [LARGE SCALE GENOMIC DNA]</scope>
    <source>
        <strain evidence="4 5">LMG 29686</strain>
    </source>
</reference>
<name>A0A7K0FVE7_9SPHI</name>
<keyword evidence="5" id="KW-1185">Reference proteome</keyword>
<dbReference type="PANTHER" id="PTHR30268:SF0">
    <property type="entry name" value="L-RHAMNOSE ISOMERASE"/>
    <property type="match status" value="1"/>
</dbReference>
<organism evidence="4 5">
    <name type="scientific">Pedobacter petrophilus</name>
    <dbReference type="NCBI Taxonomy" id="1908241"/>
    <lineage>
        <taxon>Bacteria</taxon>
        <taxon>Pseudomonadati</taxon>
        <taxon>Bacteroidota</taxon>
        <taxon>Sphingobacteriia</taxon>
        <taxon>Sphingobacteriales</taxon>
        <taxon>Sphingobacteriaceae</taxon>
        <taxon>Pedobacter</taxon>
    </lineage>
</organism>
<dbReference type="AlphaFoldDB" id="A0A7K0FVE7"/>
<accession>A0A7K0FVE7</accession>
<dbReference type="GO" id="GO:0016853">
    <property type="term" value="F:isomerase activity"/>
    <property type="evidence" value="ECO:0007669"/>
    <property type="project" value="UniProtKB-KW"/>
</dbReference>
<evidence type="ECO:0000313" key="5">
    <source>
        <dbReference type="Proteomes" id="UP000487757"/>
    </source>
</evidence>
<evidence type="ECO:0000256" key="3">
    <source>
        <dbReference type="ARBA" id="ARBA00023235"/>
    </source>
</evidence>
<sequence length="426" mass="47154">MNIEQNQIEKHNDSLSTSHQRKLDFLKEDWSHVNLENIIQKLVDFQIAIPSWALGTGGTRFGRFAITGGEPRTIEEKIEDVGLLHALNGASGAISLHIPWDIPQNAESLKSLASSYGLKFDAMNSNTFQDQAGSANSYKFGSLQNVNKDIRKQAIEHNIEVIKHGVALDSDALTVWLADGSCFPGQLNFRKAFENTLESLQEIYSALPENWKIFVEYKAFEPNFYSTTVGDWGQSLLYASKLGKKAYTLVDLGHHLPNANIEQIVALLLMEGKLGGFHFNDSKYGDDDLTAGSIKPYQLFLIFNELVEGMDAKGMNHAKDLGWMIDASHNVKDPLEDLLQSVEAIMIAYAQALLVDRNALNAAQDNNDVAKAQEILQNTFRSDLRPLVAEARLRAGAALSPIGLYRDLAVRSNLVDHRGNTVATGL</sequence>
<dbReference type="InterPro" id="IPR050337">
    <property type="entry name" value="L-rhamnose_isomerase"/>
</dbReference>
<evidence type="ECO:0000256" key="1">
    <source>
        <dbReference type="ARBA" id="ARBA00022723"/>
    </source>
</evidence>
<keyword evidence="2" id="KW-0464">Manganese</keyword>